<reference evidence="1 2" key="1">
    <citation type="submission" date="2013-09" db="EMBL/GenBank/DDBJ databases">
        <title>Genome sequencing of Phaeobacter antarcticus sp. nov. SM1211.</title>
        <authorList>
            <person name="Zhang X.-Y."/>
            <person name="Liu C."/>
            <person name="Chen X.-L."/>
            <person name="Xie B.-B."/>
            <person name="Qin Q.-L."/>
            <person name="Rong J.-C."/>
            <person name="Zhang Y.-Z."/>
        </authorList>
    </citation>
    <scope>NUCLEOTIDE SEQUENCE [LARGE SCALE GENOMIC DNA]</scope>
    <source>
        <strain evidence="1 2">SM1211</strain>
    </source>
</reference>
<gene>
    <name evidence="1" type="ORF">P775_17485</name>
</gene>
<evidence type="ECO:0000313" key="1">
    <source>
        <dbReference type="EMBL" id="PIL18835.1"/>
    </source>
</evidence>
<dbReference type="Proteomes" id="UP000231259">
    <property type="component" value="Unassembled WGS sequence"/>
</dbReference>
<name>A0A2G8RB87_9RHOB</name>
<keyword evidence="2" id="KW-1185">Reference proteome</keyword>
<evidence type="ECO:0000313" key="2">
    <source>
        <dbReference type="Proteomes" id="UP000231259"/>
    </source>
</evidence>
<sequence>MPFDLASIKVHSRVDFNDADDDLTNKAWTAAAEVEQFAQIALLTQTILVNVFDPNCERDMLLPIGPVADDAEIAVTIDGTAFTAFDVIGGIRPMIRWRDTYLALTPSRIIIEYTAGFGDEADDIPRDLAEAIRDQAALHYDGRSPMDAKSLTTSPHMARVGARYRGVQV</sequence>
<dbReference type="EMBL" id="AWWI01000120">
    <property type="protein sequence ID" value="PIL18835.1"/>
    <property type="molecule type" value="Genomic_DNA"/>
</dbReference>
<dbReference type="NCBIfam" id="TIGR02215">
    <property type="entry name" value="phage_chp_gp8"/>
    <property type="match status" value="1"/>
</dbReference>
<dbReference type="InterPro" id="IPR011738">
    <property type="entry name" value="Phage_CHP"/>
</dbReference>
<evidence type="ECO:0008006" key="3">
    <source>
        <dbReference type="Google" id="ProtNLM"/>
    </source>
</evidence>
<comment type="caution">
    <text evidence="1">The sequence shown here is derived from an EMBL/GenBank/DDBJ whole genome shotgun (WGS) entry which is preliminary data.</text>
</comment>
<proteinExistence type="predicted"/>
<accession>A0A2G8RB87</accession>
<protein>
    <recommendedName>
        <fullName evidence="3">Gene transfer agent protein</fullName>
    </recommendedName>
</protein>
<dbReference type="AlphaFoldDB" id="A0A2G8RB87"/>
<organism evidence="1 2">
    <name type="scientific">Puniceibacterium antarcticum</name>
    <dbReference type="NCBI Taxonomy" id="1206336"/>
    <lineage>
        <taxon>Bacteria</taxon>
        <taxon>Pseudomonadati</taxon>
        <taxon>Pseudomonadota</taxon>
        <taxon>Alphaproteobacteria</taxon>
        <taxon>Rhodobacterales</taxon>
        <taxon>Paracoccaceae</taxon>
        <taxon>Puniceibacterium</taxon>
    </lineage>
</organism>